<proteinExistence type="predicted"/>
<evidence type="ECO:0000313" key="2">
    <source>
        <dbReference type="Proteomes" id="UP000798662"/>
    </source>
</evidence>
<gene>
    <name evidence="1" type="ORF">I4F81_011086</name>
</gene>
<dbReference type="EMBL" id="CM020620">
    <property type="protein sequence ID" value="KAK1868601.1"/>
    <property type="molecule type" value="Genomic_DNA"/>
</dbReference>
<reference evidence="1" key="1">
    <citation type="submission" date="2019-11" db="EMBL/GenBank/DDBJ databases">
        <title>Nori genome reveals adaptations in red seaweeds to the harsh intertidal environment.</title>
        <authorList>
            <person name="Wang D."/>
            <person name="Mao Y."/>
        </authorList>
    </citation>
    <scope>NUCLEOTIDE SEQUENCE</scope>
    <source>
        <tissue evidence="1">Gametophyte</tissue>
    </source>
</reference>
<dbReference type="Proteomes" id="UP000798662">
    <property type="component" value="Chromosome 3"/>
</dbReference>
<organism evidence="1 2">
    <name type="scientific">Pyropia yezoensis</name>
    <name type="common">Susabi-nori</name>
    <name type="synonym">Porphyra yezoensis</name>
    <dbReference type="NCBI Taxonomy" id="2788"/>
    <lineage>
        <taxon>Eukaryota</taxon>
        <taxon>Rhodophyta</taxon>
        <taxon>Bangiophyceae</taxon>
        <taxon>Bangiales</taxon>
        <taxon>Bangiaceae</taxon>
        <taxon>Pyropia</taxon>
    </lineage>
</organism>
<protein>
    <submittedName>
        <fullName evidence="1">Uncharacterized protein</fullName>
    </submittedName>
</protein>
<sequence>MGLLDTVAPAMAFPTSADVELLRRFCETWRVPAFGTHSWLLVRAVTQHGFSYRYERAAGVPIKSWSNEALSFVGDRVLNLALSAELQAGVAPTAATGARPDGGNGAGGGASGGGWGRPARAGVDVSLLATPAGGSPINAQHLLNRSTSNAECARRGHALGLHLLLRSESDGVGGRALADAYEAVVGAVFLVHGFDAARALVASATEPRVGRVAGGAGRPAPAGGPAAAGGGDVPCTPAVPSLHGHSAAAYDLESVPESLRAELAAWAPAAAPVRLRPCGRRHTHGQLVVPPPPRAEVARLTAAADATPPTSPFAWVRAPAAGAADEHVSPAAGGGVAAAIRSGGYVLDFTQVACFDARGVPVVSTGGDTGTGSRAAGANGLDGDGYGGEGGVGDSLSDASRRLFIVAADVAAVEAPHVRARLAEAAARNWRAGVDAAAALALKGLRGECDAAAAVVGPDDRAAATPAGATMDGAREGDDKSPPSPTPSPTAAEHAAAVAASISAAAISPDALHTPAQPRRTLQALECVGFLPPLEWHTETGCAPADATPPTASFSPTAVVSALSGGTAKQTLWAVTVRVGPLAGRGVSVTGWDAAADAAAAAALRSLRATRAAELAAYDARARTASAAAAARLRAPVPAALSLPVDPLLHAGGGGADVASLPSGSSSAAASSLAASAASSPSDGGGSPVGPAAKPPLSMSPPDGRAASRGATPLTAADVMDVAALTAAARLPAATAAAVADAAAAVVAADRPWRDLCAQVGDRTAKLWAARRVSGLGGVASPAVARGVVVGVAPAVAVTATTGTAAATTGDLTALYEMEMARGRVAARASVVGVRDNSVAGRVHWWRAVVGEYVRRHGVDAALALVDRVEAARSRQQRP</sequence>
<keyword evidence="2" id="KW-1185">Reference proteome</keyword>
<accession>A0ACC3CF30</accession>
<comment type="caution">
    <text evidence="1">The sequence shown here is derived from an EMBL/GenBank/DDBJ whole genome shotgun (WGS) entry which is preliminary data.</text>
</comment>
<evidence type="ECO:0000313" key="1">
    <source>
        <dbReference type="EMBL" id="KAK1868601.1"/>
    </source>
</evidence>
<name>A0ACC3CF30_PYRYE</name>